<proteinExistence type="predicted"/>
<comment type="caution">
    <text evidence="1">The sequence shown here is derived from an EMBL/GenBank/DDBJ whole genome shotgun (WGS) entry which is preliminary data.</text>
</comment>
<feature type="non-terminal residue" evidence="1">
    <location>
        <position position="1"/>
    </location>
</feature>
<reference evidence="1" key="1">
    <citation type="submission" date="2023-06" db="EMBL/GenBank/DDBJ databases">
        <authorList>
            <person name="Delattre M."/>
        </authorList>
    </citation>
    <scope>NUCLEOTIDE SEQUENCE</scope>
    <source>
        <strain evidence="1">AF72</strain>
    </source>
</reference>
<protein>
    <submittedName>
        <fullName evidence="1">Uncharacterized protein</fullName>
    </submittedName>
</protein>
<keyword evidence="2" id="KW-1185">Reference proteome</keyword>
<evidence type="ECO:0000313" key="2">
    <source>
        <dbReference type="Proteomes" id="UP001177023"/>
    </source>
</evidence>
<gene>
    <name evidence="1" type="ORF">MSPICULIGERA_LOCUS4021</name>
</gene>
<dbReference type="EMBL" id="CATQJA010001031">
    <property type="protein sequence ID" value="CAJ0565379.1"/>
    <property type="molecule type" value="Genomic_DNA"/>
</dbReference>
<dbReference type="Proteomes" id="UP001177023">
    <property type="component" value="Unassembled WGS sequence"/>
</dbReference>
<feature type="non-terminal residue" evidence="1">
    <location>
        <position position="74"/>
    </location>
</feature>
<evidence type="ECO:0000313" key="1">
    <source>
        <dbReference type="EMBL" id="CAJ0565379.1"/>
    </source>
</evidence>
<dbReference type="AlphaFoldDB" id="A0AA36CBN2"/>
<accession>A0AA36CBN2</accession>
<sequence>FGGLLSFFSGIFSLYFICVPKLVWKAPYSCLKTPKNFEKTPQCLPLLRLFLLSPLLLLRLHKAKLNREFVLLVE</sequence>
<name>A0AA36CBN2_9BILA</name>
<organism evidence="1 2">
    <name type="scientific">Mesorhabditis spiculigera</name>
    <dbReference type="NCBI Taxonomy" id="96644"/>
    <lineage>
        <taxon>Eukaryota</taxon>
        <taxon>Metazoa</taxon>
        <taxon>Ecdysozoa</taxon>
        <taxon>Nematoda</taxon>
        <taxon>Chromadorea</taxon>
        <taxon>Rhabditida</taxon>
        <taxon>Rhabditina</taxon>
        <taxon>Rhabditomorpha</taxon>
        <taxon>Rhabditoidea</taxon>
        <taxon>Rhabditidae</taxon>
        <taxon>Mesorhabditinae</taxon>
        <taxon>Mesorhabditis</taxon>
    </lineage>
</organism>